<proteinExistence type="predicted"/>
<keyword evidence="2" id="KW-1185">Reference proteome</keyword>
<evidence type="ECO:0000313" key="2">
    <source>
        <dbReference type="Proteomes" id="UP001065298"/>
    </source>
</evidence>
<accession>A0ACC0QLB8</accession>
<evidence type="ECO:0000313" key="1">
    <source>
        <dbReference type="EMBL" id="KAI8657958.1"/>
    </source>
</evidence>
<comment type="caution">
    <text evidence="1">The sequence shown here is derived from an EMBL/GenBank/DDBJ whole genome shotgun (WGS) entry which is preliminary data.</text>
</comment>
<gene>
    <name evidence="1" type="ORF">NCS57_01176000</name>
</gene>
<protein>
    <submittedName>
        <fullName evidence="1">Uncharacterized protein</fullName>
    </submittedName>
</protein>
<organism evidence="1 2">
    <name type="scientific">Fusarium keratoplasticum</name>
    <dbReference type="NCBI Taxonomy" id="1328300"/>
    <lineage>
        <taxon>Eukaryota</taxon>
        <taxon>Fungi</taxon>
        <taxon>Dikarya</taxon>
        <taxon>Ascomycota</taxon>
        <taxon>Pezizomycotina</taxon>
        <taxon>Sordariomycetes</taxon>
        <taxon>Hypocreomycetidae</taxon>
        <taxon>Hypocreales</taxon>
        <taxon>Nectriaceae</taxon>
        <taxon>Fusarium</taxon>
        <taxon>Fusarium solani species complex</taxon>
    </lineage>
</organism>
<reference evidence="1" key="1">
    <citation type="submission" date="2022-06" db="EMBL/GenBank/DDBJ databases">
        <title>Fusarium solani species complex genomes reveal bases of compartmentalisation and animal pathogenesis.</title>
        <authorList>
            <person name="Tsai I.J."/>
        </authorList>
    </citation>
    <scope>NUCLEOTIDE SEQUENCE</scope>
    <source>
        <strain evidence="1">Fu6.1</strain>
    </source>
</reference>
<sequence length="272" mass="28776">MFEGKVYCISGAASGIGRATAIRLASKRVSGLALSDLDIRGLESTAEECKRLGLENTTVTRLNVSIRADVEAWVLAAHRTFGRLDGAANVAGVAGGTGEQTIETIDQHDWDKILSVNLNGILHCMRAQLPLLNRPGGSIVNVASTSGRRGLPHNAAYSSSKFAVIGLSESAAGEYAKQGIRVNSLLPGPIDTKIFRDGESAGLFDSVSISKDTLLGRMGTAEEVANVLCFLLSDEASYVTGGECYIDHLCQNEAKIEGFTAHWNVDGGYLAC</sequence>
<name>A0ACC0QLB8_9HYPO</name>
<dbReference type="Proteomes" id="UP001065298">
    <property type="component" value="Chromosome 9"/>
</dbReference>
<dbReference type="EMBL" id="CM046511">
    <property type="protein sequence ID" value="KAI8657958.1"/>
    <property type="molecule type" value="Genomic_DNA"/>
</dbReference>